<evidence type="ECO:0000256" key="1">
    <source>
        <dbReference type="SAM" id="MobiDB-lite"/>
    </source>
</evidence>
<feature type="compositionally biased region" description="Acidic residues" evidence="1">
    <location>
        <begin position="242"/>
        <end position="257"/>
    </location>
</feature>
<dbReference type="Proteomes" id="UP000016930">
    <property type="component" value="Unassembled WGS sequence"/>
</dbReference>
<feature type="compositionally biased region" description="Basic and acidic residues" evidence="1">
    <location>
        <begin position="368"/>
        <end position="387"/>
    </location>
</feature>
<reference evidence="2 3" key="1">
    <citation type="journal article" date="2012" name="Proc. Natl. Acad. Sci. U.S.A.">
        <title>Comparative genomics of Ceriporiopsis subvermispora and Phanerochaete chrysosporium provide insight into selective ligninolysis.</title>
        <authorList>
            <person name="Fernandez-Fueyo E."/>
            <person name="Ruiz-Duenas F.J."/>
            <person name="Ferreira P."/>
            <person name="Floudas D."/>
            <person name="Hibbett D.S."/>
            <person name="Canessa P."/>
            <person name="Larrondo L.F."/>
            <person name="James T.Y."/>
            <person name="Seelenfreund D."/>
            <person name="Lobos S."/>
            <person name="Polanco R."/>
            <person name="Tello M."/>
            <person name="Honda Y."/>
            <person name="Watanabe T."/>
            <person name="Watanabe T."/>
            <person name="Ryu J.S."/>
            <person name="Kubicek C.P."/>
            <person name="Schmoll M."/>
            <person name="Gaskell J."/>
            <person name="Hammel K.E."/>
            <person name="St John F.J."/>
            <person name="Vanden Wymelenberg A."/>
            <person name="Sabat G."/>
            <person name="Splinter BonDurant S."/>
            <person name="Syed K."/>
            <person name="Yadav J.S."/>
            <person name="Doddapaneni H."/>
            <person name="Subramanian V."/>
            <person name="Lavin J.L."/>
            <person name="Oguiza J.A."/>
            <person name="Perez G."/>
            <person name="Pisabarro A.G."/>
            <person name="Ramirez L."/>
            <person name="Santoyo F."/>
            <person name="Master E."/>
            <person name="Coutinho P.M."/>
            <person name="Henrissat B."/>
            <person name="Lombard V."/>
            <person name="Magnuson J.K."/>
            <person name="Kuees U."/>
            <person name="Hori C."/>
            <person name="Igarashi K."/>
            <person name="Samejima M."/>
            <person name="Held B.W."/>
            <person name="Barry K.W."/>
            <person name="LaButti K.M."/>
            <person name="Lapidus A."/>
            <person name="Lindquist E.A."/>
            <person name="Lucas S.M."/>
            <person name="Riley R."/>
            <person name="Salamov A.A."/>
            <person name="Hoffmeister D."/>
            <person name="Schwenk D."/>
            <person name="Hadar Y."/>
            <person name="Yarden O."/>
            <person name="de Vries R.P."/>
            <person name="Wiebenga A."/>
            <person name="Stenlid J."/>
            <person name="Eastwood D."/>
            <person name="Grigoriev I.V."/>
            <person name="Berka R.M."/>
            <person name="Blanchette R.A."/>
            <person name="Kersten P."/>
            <person name="Martinez A.T."/>
            <person name="Vicuna R."/>
            <person name="Cullen D."/>
        </authorList>
    </citation>
    <scope>NUCLEOTIDE SEQUENCE [LARGE SCALE GENOMIC DNA]</scope>
    <source>
        <strain evidence="2 3">B</strain>
    </source>
</reference>
<evidence type="ECO:0000313" key="2">
    <source>
        <dbReference type="EMBL" id="EMD35162.1"/>
    </source>
</evidence>
<keyword evidence="3" id="KW-1185">Reference proteome</keyword>
<dbReference type="HOGENOM" id="CLU_713709_0_0_1"/>
<protein>
    <submittedName>
        <fullName evidence="2">Uncharacterized protein</fullName>
    </submittedName>
</protein>
<dbReference type="AlphaFoldDB" id="M2R9N3"/>
<feature type="region of interest" description="Disordered" evidence="1">
    <location>
        <begin position="232"/>
        <end position="265"/>
    </location>
</feature>
<proteinExistence type="predicted"/>
<accession>M2R9N3</accession>
<feature type="region of interest" description="Disordered" evidence="1">
    <location>
        <begin position="355"/>
        <end position="387"/>
    </location>
</feature>
<evidence type="ECO:0000313" key="3">
    <source>
        <dbReference type="Proteomes" id="UP000016930"/>
    </source>
</evidence>
<gene>
    <name evidence="2" type="ORF">CERSUDRAFT_97083</name>
</gene>
<dbReference type="EMBL" id="KB445801">
    <property type="protein sequence ID" value="EMD35162.1"/>
    <property type="molecule type" value="Genomic_DNA"/>
</dbReference>
<organism evidence="2 3">
    <name type="scientific">Ceriporiopsis subvermispora (strain B)</name>
    <name type="common">White-rot fungus</name>
    <name type="synonym">Gelatoporia subvermispora</name>
    <dbReference type="NCBI Taxonomy" id="914234"/>
    <lineage>
        <taxon>Eukaryota</taxon>
        <taxon>Fungi</taxon>
        <taxon>Dikarya</taxon>
        <taxon>Basidiomycota</taxon>
        <taxon>Agaricomycotina</taxon>
        <taxon>Agaricomycetes</taxon>
        <taxon>Polyporales</taxon>
        <taxon>Gelatoporiaceae</taxon>
        <taxon>Gelatoporia</taxon>
    </lineage>
</organism>
<sequence>MRYIPDLAEHIASDILSDDGRRDGTISRSLQPSNTSGKERHRMAFRAVWLEDDTLSDDAPLYPYANPDEERLIEEFGLTGIKVLPHVREILRISGAYPSVEEYARSALLRAPVSNDTCSTGMGWDCLRQAILELFPNLIEDNIVMHHFDYSIPSIALDETKHAVAVKEPAACDLHEKRQCTCWIWRCLSDLAQEYSNSHPEFGAGLPLSMVVLRVYLKHVKTSYWDTDSEDLADAEQSSLDGSDDGSDDNSAADDNDSFASTPEYNLTEPAMDLGQLSQRDPSQLSTKDLSGQKGQLVEYCQKLEKKNKLVKGKDLCIRVLEQRTTSLMGEVKRLEKHLKQKDRVVLGVKRLLEQSGQLEEDAPDGPKQVDDVGETSKSKRFRTDNM</sequence>
<name>M2R9N3_CERS8</name>